<dbReference type="PROSITE" id="PS50234">
    <property type="entry name" value="VWFA"/>
    <property type="match status" value="1"/>
</dbReference>
<dbReference type="Pfam" id="PF00092">
    <property type="entry name" value="VWA"/>
    <property type="match status" value="1"/>
</dbReference>
<comment type="caution">
    <text evidence="3">The sequence shown here is derived from an EMBL/GenBank/DDBJ whole genome shotgun (WGS) entry which is preliminary data.</text>
</comment>
<evidence type="ECO:0000256" key="1">
    <source>
        <dbReference type="SAM" id="Phobius"/>
    </source>
</evidence>
<dbReference type="STRING" id="1802597.A2Z24_00205"/>
<dbReference type="Proteomes" id="UP000177588">
    <property type="component" value="Unassembled WGS sequence"/>
</dbReference>
<evidence type="ECO:0000313" key="4">
    <source>
        <dbReference type="Proteomes" id="UP000177588"/>
    </source>
</evidence>
<dbReference type="InterPro" id="IPR002035">
    <property type="entry name" value="VWF_A"/>
</dbReference>
<keyword evidence="1" id="KW-0472">Membrane</keyword>
<dbReference type="Gene3D" id="3.40.50.410">
    <property type="entry name" value="von Willebrand factor, type A domain"/>
    <property type="match status" value="1"/>
</dbReference>
<sequence>MTKLKLILRPFIWRLPIFVIVLFVTVFVLSIKNNQQTSAQVSGCSPIPTKNAIPMNNVKPGDTVDITIGIPGCTANLRNEADTVLVMDRTESMNSRWGSDNQKKIRSAKNALKSFVDQTQEVSSNQPGDHVGLVTYARTASTCNPIDPNCATRDFALANMTAANKTSLNAVIDSMCGGATDSCSISVSGNHTAVGAGLSDGTAEILNNSRLGVPRYIVLATDGRQNIAPSPYELGILQAVLDNNIVVMTVGIGSDVTDSISLPSSSCVNCPDLNGDGRSSGDEILKDIACRTDQHRLDPADNCLLTYNTSNSPSVNDLDNPAHYFYANDSASLDQIYQAIAGEISSNVWYQVLDALNSNVFQNIVPGSLNVVNCSTGSPWPGFQVLYVQGTAFLVRLQDVGANDTVCINLKAVVRDDVVTGDYNVDQIGLAVIWDPNNLCDPAVDGIMKCVLQMKPLPRIDIPNGFINIVNPDPPWLKTEIGDVGVVVGLIFPTPHLTITLIIL</sequence>
<evidence type="ECO:0000259" key="2">
    <source>
        <dbReference type="PROSITE" id="PS50234"/>
    </source>
</evidence>
<feature type="transmembrane region" description="Helical" evidence="1">
    <location>
        <begin position="12"/>
        <end position="31"/>
    </location>
</feature>
<reference evidence="3 4" key="1">
    <citation type="journal article" date="2016" name="Nat. Commun.">
        <title>Thousands of microbial genomes shed light on interconnected biogeochemical processes in an aquifer system.</title>
        <authorList>
            <person name="Anantharaman K."/>
            <person name="Brown C.T."/>
            <person name="Hug L.A."/>
            <person name="Sharon I."/>
            <person name="Castelle C.J."/>
            <person name="Probst A.J."/>
            <person name="Thomas B.C."/>
            <person name="Singh A."/>
            <person name="Wilkins M.J."/>
            <person name="Karaoz U."/>
            <person name="Brodie E.L."/>
            <person name="Williams K.H."/>
            <person name="Hubbard S.S."/>
            <person name="Banfield J.F."/>
        </authorList>
    </citation>
    <scope>NUCLEOTIDE SEQUENCE [LARGE SCALE GENOMIC DNA]</scope>
</reference>
<feature type="domain" description="VWFA" evidence="2">
    <location>
        <begin position="82"/>
        <end position="340"/>
    </location>
</feature>
<evidence type="ECO:0000313" key="3">
    <source>
        <dbReference type="EMBL" id="OGY26531.1"/>
    </source>
</evidence>
<dbReference type="EMBL" id="MHCT01000005">
    <property type="protein sequence ID" value="OGY26531.1"/>
    <property type="molecule type" value="Genomic_DNA"/>
</dbReference>
<dbReference type="SMART" id="SM00327">
    <property type="entry name" value="VWA"/>
    <property type="match status" value="1"/>
</dbReference>
<dbReference type="AlphaFoldDB" id="A0A1G1WG00"/>
<name>A0A1G1WG00_9BACT</name>
<dbReference type="InterPro" id="IPR036465">
    <property type="entry name" value="vWFA_dom_sf"/>
</dbReference>
<keyword evidence="1" id="KW-1133">Transmembrane helix</keyword>
<dbReference type="SUPFAM" id="SSF53300">
    <property type="entry name" value="vWA-like"/>
    <property type="match status" value="1"/>
</dbReference>
<proteinExistence type="predicted"/>
<keyword evidence="1" id="KW-0812">Transmembrane</keyword>
<dbReference type="CDD" id="cd00198">
    <property type="entry name" value="vWFA"/>
    <property type="match status" value="1"/>
</dbReference>
<protein>
    <recommendedName>
        <fullName evidence="2">VWFA domain-containing protein</fullName>
    </recommendedName>
</protein>
<gene>
    <name evidence="3" type="ORF">A2Z24_00205</name>
</gene>
<accession>A0A1G1WG00</accession>
<organism evidence="3 4">
    <name type="scientific">Candidatus Woykebacteria bacterium RBG_16_44_10</name>
    <dbReference type="NCBI Taxonomy" id="1802597"/>
    <lineage>
        <taxon>Bacteria</taxon>
        <taxon>Candidatus Woykeibacteriota</taxon>
    </lineage>
</organism>